<comment type="catalytic activity">
    <reaction evidence="12">
        <text>(6R)-5,10-methenyltetrahydrofolate + H2O = (6R)-10-formyltetrahydrofolate + H(+)</text>
        <dbReference type="Rhea" id="RHEA:23700"/>
        <dbReference type="ChEBI" id="CHEBI:15377"/>
        <dbReference type="ChEBI" id="CHEBI:15378"/>
        <dbReference type="ChEBI" id="CHEBI:57455"/>
        <dbReference type="ChEBI" id="CHEBI:195366"/>
        <dbReference type="EC" id="3.5.4.9"/>
    </reaction>
</comment>
<dbReference type="GO" id="GO:0004477">
    <property type="term" value="F:methenyltetrahydrofolate cyclohydrolase activity"/>
    <property type="evidence" value="ECO:0007669"/>
    <property type="project" value="UniProtKB-UniRule"/>
</dbReference>
<dbReference type="CDD" id="cd01080">
    <property type="entry name" value="NAD_bind_m-THF_DH_Cyclohyd"/>
    <property type="match status" value="1"/>
</dbReference>
<dbReference type="RefSeq" id="WP_013951084.1">
    <property type="nucleotide sequence ID" value="NC_015722.1"/>
</dbReference>
<comment type="catalytic activity">
    <reaction evidence="12">
        <text>(6R)-5,10-methylene-5,6,7,8-tetrahydrofolate + NADP(+) = (6R)-5,10-methenyltetrahydrofolate + NADPH</text>
        <dbReference type="Rhea" id="RHEA:22812"/>
        <dbReference type="ChEBI" id="CHEBI:15636"/>
        <dbReference type="ChEBI" id="CHEBI:57455"/>
        <dbReference type="ChEBI" id="CHEBI:57783"/>
        <dbReference type="ChEBI" id="CHEBI:58349"/>
        <dbReference type="EC" id="1.5.1.5"/>
    </reaction>
</comment>
<dbReference type="HOGENOM" id="CLU_034045_2_1_5"/>
<dbReference type="GO" id="GO:0000105">
    <property type="term" value="P:L-histidine biosynthetic process"/>
    <property type="evidence" value="ECO:0007669"/>
    <property type="project" value="UniProtKB-KW"/>
</dbReference>
<evidence type="ECO:0000256" key="2">
    <source>
        <dbReference type="ARBA" id="ARBA00011738"/>
    </source>
</evidence>
<dbReference type="Proteomes" id="UP000006639">
    <property type="component" value="Chromosome"/>
</dbReference>
<keyword evidence="4 12" id="KW-0028">Amino-acid biosynthesis</keyword>
<evidence type="ECO:0000313" key="15">
    <source>
        <dbReference type="EMBL" id="AEI88872.1"/>
    </source>
</evidence>
<keyword evidence="8 12" id="KW-0560">Oxidoreductase</keyword>
<evidence type="ECO:0000256" key="6">
    <source>
        <dbReference type="ARBA" id="ARBA00022801"/>
    </source>
</evidence>
<dbReference type="InterPro" id="IPR020631">
    <property type="entry name" value="THF_DH/CycHdrlase_NAD-bd_dom"/>
</dbReference>
<reference evidence="15 16" key="1">
    <citation type="journal article" date="2011" name="Mol. Biol. Evol.">
        <title>Phylogenomic evidence for the presence of a flagellum and cbb3 oxidase in the free-living mitochondrial ancestor.</title>
        <authorList>
            <person name="Sassera D."/>
            <person name="Lo N."/>
            <person name="Epis S."/>
            <person name="D'Auria G."/>
            <person name="Montagna M."/>
            <person name="Comandatore F."/>
            <person name="Horner D."/>
            <person name="Pereto J."/>
            <person name="Luciano A.M."/>
            <person name="Franciosi F."/>
            <person name="Ferri E."/>
            <person name="Crotti E."/>
            <person name="Bazzocchi C."/>
            <person name="Daffonchio D."/>
            <person name="Sacchi L."/>
            <person name="Moya A."/>
            <person name="Latorre A."/>
            <person name="Bandi C."/>
        </authorList>
    </citation>
    <scope>NUCLEOTIDE SEQUENCE [LARGE SCALE GENOMIC DNA]</scope>
    <source>
        <strain evidence="15 16">IricVA</strain>
    </source>
</reference>
<comment type="similarity">
    <text evidence="12">Belongs to the tetrahydrofolate dehydrogenase/cyclohydrolase family.</text>
</comment>
<dbReference type="InterPro" id="IPR000672">
    <property type="entry name" value="THF_DH/CycHdrlase"/>
</dbReference>
<dbReference type="PANTHER" id="PTHR48099">
    <property type="entry name" value="C-1-TETRAHYDROFOLATE SYNTHASE, CYTOPLASMIC-RELATED"/>
    <property type="match status" value="1"/>
</dbReference>
<dbReference type="SUPFAM" id="SSF53223">
    <property type="entry name" value="Aminoacid dehydrogenase-like, N-terminal domain"/>
    <property type="match status" value="1"/>
</dbReference>
<dbReference type="PROSITE" id="PS00767">
    <property type="entry name" value="THF_DHG_CYH_2"/>
    <property type="match status" value="1"/>
</dbReference>
<evidence type="ECO:0000256" key="3">
    <source>
        <dbReference type="ARBA" id="ARBA00022563"/>
    </source>
</evidence>
<evidence type="ECO:0000256" key="10">
    <source>
        <dbReference type="ARBA" id="ARBA00023167"/>
    </source>
</evidence>
<dbReference type="Pfam" id="PF02882">
    <property type="entry name" value="THF_DHG_CYH_C"/>
    <property type="match status" value="1"/>
</dbReference>
<evidence type="ECO:0000256" key="7">
    <source>
        <dbReference type="ARBA" id="ARBA00022857"/>
    </source>
</evidence>
<dbReference type="STRING" id="696127.midi_00572"/>
<dbReference type="FunFam" id="3.40.50.720:FF:000006">
    <property type="entry name" value="Bifunctional protein FolD"/>
    <property type="match status" value="1"/>
</dbReference>
<dbReference type="Gene3D" id="3.40.50.10860">
    <property type="entry name" value="Leucine Dehydrogenase, chain A, domain 1"/>
    <property type="match status" value="1"/>
</dbReference>
<comment type="pathway">
    <text evidence="1 12">One-carbon metabolism; tetrahydrofolate interconversion.</text>
</comment>
<dbReference type="GO" id="GO:0035999">
    <property type="term" value="P:tetrahydrofolate interconversion"/>
    <property type="evidence" value="ECO:0007669"/>
    <property type="project" value="UniProtKB-UniRule"/>
</dbReference>
<dbReference type="PRINTS" id="PR00085">
    <property type="entry name" value="THFDHDRGNASE"/>
</dbReference>
<evidence type="ECO:0000256" key="11">
    <source>
        <dbReference type="ARBA" id="ARBA00023268"/>
    </source>
</evidence>
<keyword evidence="3 12" id="KW-0554">One-carbon metabolism</keyword>
<evidence type="ECO:0000313" key="16">
    <source>
        <dbReference type="Proteomes" id="UP000006639"/>
    </source>
</evidence>
<gene>
    <name evidence="12 15" type="primary">folD</name>
    <name evidence="15" type="ordered locus">midi_00572</name>
</gene>
<evidence type="ECO:0000256" key="5">
    <source>
        <dbReference type="ARBA" id="ARBA00022755"/>
    </source>
</evidence>
<comment type="subunit">
    <text evidence="2 12">Homodimer.</text>
</comment>
<dbReference type="AlphaFoldDB" id="F7XW23"/>
<name>F7XW23_MIDMI</name>
<feature type="domain" description="Tetrahydrofolate dehydrogenase/cyclohydrolase NAD(P)-binding" evidence="14">
    <location>
        <begin position="145"/>
        <end position="287"/>
    </location>
</feature>
<dbReference type="InterPro" id="IPR046346">
    <property type="entry name" value="Aminoacid_DH-like_N_sf"/>
</dbReference>
<keyword evidence="5 12" id="KW-0658">Purine biosynthesis</keyword>
<comment type="function">
    <text evidence="12">Catalyzes the oxidation of 5,10-methylenetetrahydrofolate to 5,10-methenyltetrahydrofolate and then the hydrolysis of 5,10-methenyltetrahydrofolate to 10-formyltetrahydrofolate.</text>
</comment>
<dbReference type="GO" id="GO:0006164">
    <property type="term" value="P:purine nucleotide biosynthetic process"/>
    <property type="evidence" value="ECO:0007669"/>
    <property type="project" value="UniProtKB-KW"/>
</dbReference>
<comment type="caution">
    <text evidence="12">Lacks conserved residue(s) required for the propagation of feature annotation.</text>
</comment>
<feature type="domain" description="Tetrahydrofolate dehydrogenase/cyclohydrolase catalytic" evidence="13">
    <location>
        <begin position="7"/>
        <end position="126"/>
    </location>
</feature>
<dbReference type="GO" id="GO:0005829">
    <property type="term" value="C:cytosol"/>
    <property type="evidence" value="ECO:0007669"/>
    <property type="project" value="TreeGrafter"/>
</dbReference>
<dbReference type="KEGG" id="mmn:midi_00572"/>
<dbReference type="PANTHER" id="PTHR48099:SF5">
    <property type="entry name" value="C-1-TETRAHYDROFOLATE SYNTHASE, CYTOPLASMIC"/>
    <property type="match status" value="1"/>
</dbReference>
<dbReference type="FunFam" id="3.40.50.10860:FF:000005">
    <property type="entry name" value="C-1-tetrahydrofolate synthase, cytoplasmic, putative"/>
    <property type="match status" value="1"/>
</dbReference>
<evidence type="ECO:0000259" key="14">
    <source>
        <dbReference type="Pfam" id="PF02882"/>
    </source>
</evidence>
<keyword evidence="11 12" id="KW-0511">Multifunctional enzyme</keyword>
<dbReference type="Gene3D" id="3.40.50.720">
    <property type="entry name" value="NAD(P)-binding Rossmann-like Domain"/>
    <property type="match status" value="1"/>
</dbReference>
<dbReference type="InterPro" id="IPR036291">
    <property type="entry name" value="NAD(P)-bd_dom_sf"/>
</dbReference>
<evidence type="ECO:0000256" key="4">
    <source>
        <dbReference type="ARBA" id="ARBA00022605"/>
    </source>
</evidence>
<keyword evidence="7 12" id="KW-0521">NADP</keyword>
<dbReference type="PROSITE" id="PS00766">
    <property type="entry name" value="THF_DHG_CYH_1"/>
    <property type="match status" value="1"/>
</dbReference>
<dbReference type="HAMAP" id="MF_01576">
    <property type="entry name" value="THF_DHG_CYH"/>
    <property type="match status" value="1"/>
</dbReference>
<keyword evidence="9 12" id="KW-0368">Histidine biosynthesis</keyword>
<dbReference type="EC" id="3.5.4.9" evidence="12"/>
<dbReference type="GO" id="GO:0004488">
    <property type="term" value="F:methylenetetrahydrofolate dehydrogenase (NADP+) activity"/>
    <property type="evidence" value="ECO:0007669"/>
    <property type="project" value="UniProtKB-UniRule"/>
</dbReference>
<evidence type="ECO:0000256" key="9">
    <source>
        <dbReference type="ARBA" id="ARBA00023102"/>
    </source>
</evidence>
<evidence type="ECO:0000259" key="13">
    <source>
        <dbReference type="Pfam" id="PF00763"/>
    </source>
</evidence>
<dbReference type="GO" id="GO:0009086">
    <property type="term" value="P:methionine biosynthetic process"/>
    <property type="evidence" value="ECO:0007669"/>
    <property type="project" value="UniProtKB-KW"/>
</dbReference>
<dbReference type="Pfam" id="PF00763">
    <property type="entry name" value="THF_DHG_CYH"/>
    <property type="match status" value="1"/>
</dbReference>
<feature type="binding site" evidence="12">
    <location>
        <position position="238"/>
    </location>
    <ligand>
        <name>NADP(+)</name>
        <dbReference type="ChEBI" id="CHEBI:58349"/>
    </ligand>
</feature>
<evidence type="ECO:0000256" key="8">
    <source>
        <dbReference type="ARBA" id="ARBA00023002"/>
    </source>
</evidence>
<accession>F7XW23</accession>
<keyword evidence="6 12" id="KW-0378">Hydrolase</keyword>
<keyword evidence="10 12" id="KW-0486">Methionine biosynthesis</keyword>
<protein>
    <recommendedName>
        <fullName evidence="12">Bifunctional protein FolD</fullName>
    </recommendedName>
    <domain>
        <recommendedName>
            <fullName evidence="12">Methylenetetrahydrofolate dehydrogenase</fullName>
            <ecNumber evidence="12">1.5.1.5</ecNumber>
        </recommendedName>
    </domain>
    <domain>
        <recommendedName>
            <fullName evidence="12">Methenyltetrahydrofolate cyclohydrolase</fullName>
            <ecNumber evidence="12">3.5.4.9</ecNumber>
        </recommendedName>
    </domain>
</protein>
<dbReference type="EMBL" id="CP002130">
    <property type="protein sequence ID" value="AEI88872.1"/>
    <property type="molecule type" value="Genomic_DNA"/>
</dbReference>
<keyword evidence="16" id="KW-1185">Reference proteome</keyword>
<dbReference type="UniPathway" id="UPA00193"/>
<dbReference type="EC" id="1.5.1.5" evidence="12"/>
<feature type="binding site" evidence="12">
    <location>
        <begin position="172"/>
        <end position="174"/>
    </location>
    <ligand>
        <name>NADP(+)</name>
        <dbReference type="ChEBI" id="CHEBI:58349"/>
    </ligand>
</feature>
<dbReference type="InterPro" id="IPR020867">
    <property type="entry name" value="THF_DH/CycHdrlase_CS"/>
</dbReference>
<dbReference type="SUPFAM" id="SSF51735">
    <property type="entry name" value="NAD(P)-binding Rossmann-fold domains"/>
    <property type="match status" value="1"/>
</dbReference>
<evidence type="ECO:0000256" key="12">
    <source>
        <dbReference type="HAMAP-Rule" id="MF_01576"/>
    </source>
</evidence>
<evidence type="ECO:0000256" key="1">
    <source>
        <dbReference type="ARBA" id="ARBA00004777"/>
    </source>
</evidence>
<sequence length="292" mass="31903">MQNCEIIDGKLYAAEVLERVKSKIGHLSTVICKTQRATLGLAVILVGTDAASQIYVNNKAKKAKEIGFNSEVYKFPQTATEQEIIECIERLNSDPNVNGILVQLPLPQHINTQKIIDTVNYEKDVDGFSTYNVGLLNSWQDSLEPCTPQGVLILLHEILGTNISGKKAVILGRSRIVGRPMASILIRKGCSVTSLNSNSYNIKDECRTADILISAVGSPSFIKGDWIKKGACVIDVGIVKVNDKLYGDVDFESVRKVAGFLTPVPGGVGPMTVSCLMLNTIKAAYKQYDIKW</sequence>
<proteinExistence type="inferred from homology"/>
<organism evidence="15 16">
    <name type="scientific">Midichloria mitochondrii (strain IricVA)</name>
    <dbReference type="NCBI Taxonomy" id="696127"/>
    <lineage>
        <taxon>Bacteria</taxon>
        <taxon>Pseudomonadati</taxon>
        <taxon>Pseudomonadota</taxon>
        <taxon>Alphaproteobacteria</taxon>
        <taxon>Rickettsiales</taxon>
        <taxon>Candidatus Midichloriaceae</taxon>
        <taxon>Candidatus Midichloria</taxon>
    </lineage>
</organism>
<dbReference type="OrthoDB" id="9803580at2"/>
<dbReference type="InterPro" id="IPR020630">
    <property type="entry name" value="THF_DH/CycHdrlase_cat_dom"/>
</dbReference>